<dbReference type="RefSeq" id="WP_253241319.1">
    <property type="nucleotide sequence ID" value="NZ_JAMYJR010000036.1"/>
</dbReference>
<accession>A0ABT1DWJ5</accession>
<dbReference type="EMBL" id="JAMYJR010000036">
    <property type="protein sequence ID" value="MCO8275251.1"/>
    <property type="molecule type" value="Genomic_DNA"/>
</dbReference>
<dbReference type="Proteomes" id="UP001523369">
    <property type="component" value="Unassembled WGS sequence"/>
</dbReference>
<organism evidence="1 2">
    <name type="scientific">Paractinoplanes aksuensis</name>
    <dbReference type="NCBI Taxonomy" id="2939490"/>
    <lineage>
        <taxon>Bacteria</taxon>
        <taxon>Bacillati</taxon>
        <taxon>Actinomycetota</taxon>
        <taxon>Actinomycetes</taxon>
        <taxon>Micromonosporales</taxon>
        <taxon>Micromonosporaceae</taxon>
        <taxon>Paractinoplanes</taxon>
    </lineage>
</organism>
<reference evidence="1 2" key="1">
    <citation type="submission" date="2022-06" db="EMBL/GenBank/DDBJ databases">
        <title>New Species of the Genus Actinoplanes, ActinopZanes ferrugineus.</title>
        <authorList>
            <person name="Ding P."/>
        </authorList>
    </citation>
    <scope>NUCLEOTIDE SEQUENCE [LARGE SCALE GENOMIC DNA]</scope>
    <source>
        <strain evidence="1 2">TRM88003</strain>
    </source>
</reference>
<sequence>MRDRAVFEWSTDTLRLKRALRGWLGAGLAALLPSTGASAAGRGKSVRAGARRGT</sequence>
<proteinExistence type="predicted"/>
<keyword evidence="2" id="KW-1185">Reference proteome</keyword>
<evidence type="ECO:0000313" key="2">
    <source>
        <dbReference type="Proteomes" id="UP001523369"/>
    </source>
</evidence>
<gene>
    <name evidence="1" type="ORF">M1L60_32185</name>
</gene>
<evidence type="ECO:0000313" key="1">
    <source>
        <dbReference type="EMBL" id="MCO8275251.1"/>
    </source>
</evidence>
<protein>
    <submittedName>
        <fullName evidence="1">Uncharacterized protein</fullName>
    </submittedName>
</protein>
<name>A0ABT1DWJ5_9ACTN</name>
<comment type="caution">
    <text evidence="1">The sequence shown here is derived from an EMBL/GenBank/DDBJ whole genome shotgun (WGS) entry which is preliminary data.</text>
</comment>